<dbReference type="Proteomes" id="UP001596456">
    <property type="component" value="Unassembled WGS sequence"/>
</dbReference>
<dbReference type="EMBL" id="JBHTCM010000010">
    <property type="protein sequence ID" value="MFC7333888.1"/>
    <property type="molecule type" value="Genomic_DNA"/>
</dbReference>
<reference evidence="2" key="1">
    <citation type="journal article" date="2019" name="Int. J. Syst. Evol. Microbiol.">
        <title>The Global Catalogue of Microorganisms (GCM) 10K type strain sequencing project: providing services to taxonomists for standard genome sequencing and annotation.</title>
        <authorList>
            <consortium name="The Broad Institute Genomics Platform"/>
            <consortium name="The Broad Institute Genome Sequencing Center for Infectious Disease"/>
            <person name="Wu L."/>
            <person name="Ma J."/>
        </authorList>
    </citation>
    <scope>NUCLEOTIDE SEQUENCE [LARGE SCALE GENOMIC DNA]</scope>
    <source>
        <strain evidence="2">CGMCC 1.16275</strain>
    </source>
</reference>
<evidence type="ECO:0000313" key="1">
    <source>
        <dbReference type="EMBL" id="MFC7333888.1"/>
    </source>
</evidence>
<name>A0ABW2KV29_9PROT</name>
<sequence length="64" mass="6543">MTPAAAKDLLLSLNGERDILERRGDGGVFISLGAAIEAVCEAYLLGMREGPGGGGAAVRALTRD</sequence>
<dbReference type="RefSeq" id="WP_377359258.1">
    <property type="nucleotide sequence ID" value="NZ_JBHTCM010000010.1"/>
</dbReference>
<evidence type="ECO:0000313" key="2">
    <source>
        <dbReference type="Proteomes" id="UP001596456"/>
    </source>
</evidence>
<comment type="caution">
    <text evidence="1">The sequence shown here is derived from an EMBL/GenBank/DDBJ whole genome shotgun (WGS) entry which is preliminary data.</text>
</comment>
<proteinExistence type="predicted"/>
<protein>
    <submittedName>
        <fullName evidence="1">Uncharacterized protein</fullName>
    </submittedName>
</protein>
<keyword evidence="2" id="KW-1185">Reference proteome</keyword>
<accession>A0ABW2KV29</accession>
<organism evidence="1 2">
    <name type="scientific">Rhodocista pekingensis</name>
    <dbReference type="NCBI Taxonomy" id="201185"/>
    <lineage>
        <taxon>Bacteria</taxon>
        <taxon>Pseudomonadati</taxon>
        <taxon>Pseudomonadota</taxon>
        <taxon>Alphaproteobacteria</taxon>
        <taxon>Rhodospirillales</taxon>
        <taxon>Azospirillaceae</taxon>
        <taxon>Rhodocista</taxon>
    </lineage>
</organism>
<gene>
    <name evidence="1" type="ORF">ACFQPS_12010</name>
</gene>